<protein>
    <submittedName>
        <fullName evidence="1">Uncharacterized protein</fullName>
    </submittedName>
</protein>
<accession>A0ABC8SR79</accession>
<evidence type="ECO:0000313" key="2">
    <source>
        <dbReference type="Proteomes" id="UP001642360"/>
    </source>
</evidence>
<keyword evidence="2" id="KW-1185">Reference proteome</keyword>
<dbReference type="EMBL" id="CAUOFW020003391">
    <property type="protein sequence ID" value="CAK9159712.1"/>
    <property type="molecule type" value="Genomic_DNA"/>
</dbReference>
<dbReference type="Proteomes" id="UP001642360">
    <property type="component" value="Unassembled WGS sequence"/>
</dbReference>
<proteinExistence type="predicted"/>
<evidence type="ECO:0000313" key="1">
    <source>
        <dbReference type="EMBL" id="CAK9159712.1"/>
    </source>
</evidence>
<gene>
    <name evidence="1" type="ORF">ILEXP_LOCUS28414</name>
</gene>
<dbReference type="AlphaFoldDB" id="A0ABC8SR79"/>
<sequence>MCKNKVFFELSLDDEALACVQHTSPRNNAASKRVRSRLFIQREREREDGSERNLLANRVNSNSPLIENFLRYARVVTWPIQKFLDMLAIYQNVGLSVLFGH</sequence>
<comment type="caution">
    <text evidence="1">The sequence shown here is derived from an EMBL/GenBank/DDBJ whole genome shotgun (WGS) entry which is preliminary data.</text>
</comment>
<name>A0ABC8SR79_9AQUA</name>
<organism evidence="1 2">
    <name type="scientific">Ilex paraguariensis</name>
    <name type="common">yerba mate</name>
    <dbReference type="NCBI Taxonomy" id="185542"/>
    <lineage>
        <taxon>Eukaryota</taxon>
        <taxon>Viridiplantae</taxon>
        <taxon>Streptophyta</taxon>
        <taxon>Embryophyta</taxon>
        <taxon>Tracheophyta</taxon>
        <taxon>Spermatophyta</taxon>
        <taxon>Magnoliopsida</taxon>
        <taxon>eudicotyledons</taxon>
        <taxon>Gunneridae</taxon>
        <taxon>Pentapetalae</taxon>
        <taxon>asterids</taxon>
        <taxon>campanulids</taxon>
        <taxon>Aquifoliales</taxon>
        <taxon>Aquifoliaceae</taxon>
        <taxon>Ilex</taxon>
    </lineage>
</organism>
<reference evidence="1 2" key="1">
    <citation type="submission" date="2024-02" db="EMBL/GenBank/DDBJ databases">
        <authorList>
            <person name="Vignale AGUSTIN F."/>
            <person name="Sosa J E."/>
            <person name="Modenutti C."/>
        </authorList>
    </citation>
    <scope>NUCLEOTIDE SEQUENCE [LARGE SCALE GENOMIC DNA]</scope>
</reference>